<dbReference type="InterPro" id="IPR001870">
    <property type="entry name" value="B30.2/SPRY"/>
</dbReference>
<dbReference type="EMBL" id="UYSL01020467">
    <property type="protein sequence ID" value="VDL74743.1"/>
    <property type="molecule type" value="Genomic_DNA"/>
</dbReference>
<gene>
    <name evidence="12" type="ORF">NBR_LOCUS11154</name>
</gene>
<name>A0A0N4Y5A5_NIPBR</name>
<dbReference type="CDD" id="cd12907">
    <property type="entry name" value="SPRY_Fbox"/>
    <property type="match status" value="1"/>
</dbReference>
<evidence type="ECO:0000313" key="14">
    <source>
        <dbReference type="WBParaSite" id="NBR_0001115301-mRNA-1"/>
    </source>
</evidence>
<dbReference type="Pfam" id="PF00297">
    <property type="entry name" value="Ribosomal_L3"/>
    <property type="match status" value="1"/>
</dbReference>
<dbReference type="InterPro" id="IPR043136">
    <property type="entry name" value="B30.2/SPRY_sf"/>
</dbReference>
<dbReference type="InterPro" id="IPR009000">
    <property type="entry name" value="Transl_B-barrel_sf"/>
</dbReference>
<dbReference type="SUPFAM" id="SSF50447">
    <property type="entry name" value="Translation proteins"/>
    <property type="match status" value="1"/>
</dbReference>
<dbReference type="UniPathway" id="UPA00143"/>
<dbReference type="InterPro" id="IPR013320">
    <property type="entry name" value="ConA-like_dom_sf"/>
</dbReference>
<dbReference type="Gene3D" id="2.60.120.920">
    <property type="match status" value="1"/>
</dbReference>
<evidence type="ECO:0000256" key="8">
    <source>
        <dbReference type="ARBA" id="ARBA00035209"/>
    </source>
</evidence>
<accession>A0A0N4Y5A5</accession>
<evidence type="ECO:0000256" key="9">
    <source>
        <dbReference type="ARBA" id="ARBA00035396"/>
    </source>
</evidence>
<dbReference type="SMART" id="SM00449">
    <property type="entry name" value="SPRY"/>
    <property type="match status" value="1"/>
</dbReference>
<dbReference type="GO" id="GO:0006412">
    <property type="term" value="P:translation"/>
    <property type="evidence" value="ECO:0007669"/>
    <property type="project" value="InterPro"/>
</dbReference>
<dbReference type="AlphaFoldDB" id="A0A0N4Y5A5"/>
<evidence type="ECO:0000256" key="4">
    <source>
        <dbReference type="ARBA" id="ARBA00016614"/>
    </source>
</evidence>
<dbReference type="Proteomes" id="UP000271162">
    <property type="component" value="Unassembled WGS sequence"/>
</dbReference>
<feature type="domain" description="B30.2/SPRY" evidence="11">
    <location>
        <begin position="424"/>
        <end position="617"/>
    </location>
</feature>
<dbReference type="WBParaSite" id="NBR_0001115301-mRNA-1">
    <property type="protein sequence ID" value="NBR_0001115301-mRNA-1"/>
    <property type="gene ID" value="NBR_0001115301"/>
</dbReference>
<dbReference type="STRING" id="27835.A0A0N4Y5A5"/>
<proteinExistence type="inferred from homology"/>
<dbReference type="OMA" id="RVCKHWW"/>
<dbReference type="PANTHER" id="PTHR11229">
    <property type="entry name" value="50S RIBOSOMAL PROTEIN L3"/>
    <property type="match status" value="1"/>
</dbReference>
<dbReference type="FunFam" id="2.40.30.10:FF:000169">
    <property type="entry name" value="50S ribosomal protein L3"/>
    <property type="match status" value="1"/>
</dbReference>
<comment type="similarity">
    <text evidence="2">Belongs to the universal ribosomal protein uL3 family.</text>
</comment>
<protein>
    <recommendedName>
        <fullName evidence="4">F-box/SPRY domain-containing protein 1</fullName>
    </recommendedName>
    <alternativeName>
        <fullName evidence="9">39S ribosomal protein L3, mitochondrial</fullName>
    </alternativeName>
    <alternativeName>
        <fullName evidence="8">Large ribosomal subunit protein uL3m</fullName>
    </alternativeName>
</protein>
<evidence type="ECO:0000256" key="6">
    <source>
        <dbReference type="ARBA" id="ARBA00022980"/>
    </source>
</evidence>
<feature type="compositionally biased region" description="Polar residues" evidence="10">
    <location>
        <begin position="366"/>
        <end position="379"/>
    </location>
</feature>
<dbReference type="SUPFAM" id="SSF49899">
    <property type="entry name" value="Concanavalin A-like lectins/glucanases"/>
    <property type="match status" value="1"/>
</dbReference>
<dbReference type="InterPro" id="IPR035784">
    <property type="entry name" value="SPRY_FBXO45"/>
</dbReference>
<keyword evidence="6" id="KW-0689">Ribosomal protein</keyword>
<dbReference type="InterPro" id="IPR003877">
    <property type="entry name" value="SPRY_dom"/>
</dbReference>
<evidence type="ECO:0000256" key="3">
    <source>
        <dbReference type="ARBA" id="ARBA00007328"/>
    </source>
</evidence>
<keyword evidence="13" id="KW-1185">Reference proteome</keyword>
<dbReference type="PANTHER" id="PTHR11229:SF8">
    <property type="entry name" value="LARGE RIBOSOMAL SUBUNIT PROTEIN UL3M"/>
    <property type="match status" value="1"/>
</dbReference>
<dbReference type="GO" id="GO:0016567">
    <property type="term" value="P:protein ubiquitination"/>
    <property type="evidence" value="ECO:0007669"/>
    <property type="project" value="UniProtKB-UniPathway"/>
</dbReference>
<comment type="pathway">
    <text evidence="1">Protein modification; protein ubiquitination.</text>
</comment>
<reference evidence="12 13" key="2">
    <citation type="submission" date="2018-11" db="EMBL/GenBank/DDBJ databases">
        <authorList>
            <consortium name="Pathogen Informatics"/>
        </authorList>
    </citation>
    <scope>NUCLEOTIDE SEQUENCE [LARGE SCALE GENOMIC DNA]</scope>
</reference>
<organism evidence="14">
    <name type="scientific">Nippostrongylus brasiliensis</name>
    <name type="common">Rat hookworm</name>
    <dbReference type="NCBI Taxonomy" id="27835"/>
    <lineage>
        <taxon>Eukaryota</taxon>
        <taxon>Metazoa</taxon>
        <taxon>Ecdysozoa</taxon>
        <taxon>Nematoda</taxon>
        <taxon>Chromadorea</taxon>
        <taxon>Rhabditida</taxon>
        <taxon>Rhabditina</taxon>
        <taxon>Rhabditomorpha</taxon>
        <taxon>Strongyloidea</taxon>
        <taxon>Heligmosomidae</taxon>
        <taxon>Nippostrongylus</taxon>
    </lineage>
</organism>
<sequence>MGFKFKKVCGEEKPATFDRTIGVLMLYRALLREVISSERALAASSAAEKTCQKFNAAIADIGDTTRRVGKGLVARKIGMMPQWTINGERILCTLLEICDNHVVNVVSPEEWFRRSLVGKRKAFNREGPLWKVTVGAVDYDADRFTQAYRNQFMRAGVPVKKHLGSFLVSEEALPIVGTRLDVRHFTVGQYVTATGKSIDWGFQGGMHRWGMRGQPQRNTTKSHRRIGSIGSVGDARVWPGKRMPGHMGYEWVTVSGLEVLRMNVEKQVIYVKGSVPGDIEDVLLLKDCLQPAKKIKSGPLPTWAPSLESVEEEALEEETKLPQSSDIFSPKLFRYIREMLAGVAEDAGKGCGYKECGHQRFVPVEGSSQGSCSTRNTPTPSHPVNDLPISQPVRPPQLYSCLQALDSIVWRSLAQSKISESALADPYLLCELTSYKKKLRAFYFAWNPNDASKNNYVRANGFTVHRQPVAQSTDGVRGKIGVSQGVHAFDITWEGPLGTVAVVGVATRHAALHCPGYLPLLGSDDQSWGWNLVDNTLVHNGEQLGVYPRANNPPKYQVGERVRLVLDCDRHVVYFERAGSEFLGLAFTDLPPVKLFPAICAVYGNTEVSMVYLGPPIVG</sequence>
<evidence type="ECO:0000256" key="5">
    <source>
        <dbReference type="ARBA" id="ARBA00022786"/>
    </source>
</evidence>
<keyword evidence="5" id="KW-0833">Ubl conjugation pathway</keyword>
<reference evidence="14" key="1">
    <citation type="submission" date="2017-02" db="UniProtKB">
        <authorList>
            <consortium name="WormBaseParasite"/>
        </authorList>
    </citation>
    <scope>IDENTIFICATION</scope>
</reference>
<comment type="similarity">
    <text evidence="3">Belongs to the FBXO45/Fsn family.</text>
</comment>
<dbReference type="InterPro" id="IPR000597">
    <property type="entry name" value="Ribosomal_uL3"/>
</dbReference>
<dbReference type="PROSITE" id="PS50188">
    <property type="entry name" value="B302_SPRY"/>
    <property type="match status" value="1"/>
</dbReference>
<dbReference type="GO" id="GO:0003735">
    <property type="term" value="F:structural constituent of ribosome"/>
    <property type="evidence" value="ECO:0007669"/>
    <property type="project" value="InterPro"/>
</dbReference>
<evidence type="ECO:0000256" key="10">
    <source>
        <dbReference type="SAM" id="MobiDB-lite"/>
    </source>
</evidence>
<dbReference type="GO" id="GO:0005762">
    <property type="term" value="C:mitochondrial large ribosomal subunit"/>
    <property type="evidence" value="ECO:0007669"/>
    <property type="project" value="TreeGrafter"/>
</dbReference>
<dbReference type="Pfam" id="PF00622">
    <property type="entry name" value="SPRY"/>
    <property type="match status" value="1"/>
</dbReference>
<evidence type="ECO:0000256" key="7">
    <source>
        <dbReference type="ARBA" id="ARBA00023274"/>
    </source>
</evidence>
<dbReference type="InterPro" id="IPR019927">
    <property type="entry name" value="Ribosomal_uL3_bac/org-type"/>
</dbReference>
<evidence type="ECO:0000313" key="12">
    <source>
        <dbReference type="EMBL" id="VDL74743.1"/>
    </source>
</evidence>
<evidence type="ECO:0000313" key="13">
    <source>
        <dbReference type="Proteomes" id="UP000271162"/>
    </source>
</evidence>
<keyword evidence="7" id="KW-0687">Ribonucleoprotein</keyword>
<evidence type="ECO:0000256" key="2">
    <source>
        <dbReference type="ARBA" id="ARBA00006540"/>
    </source>
</evidence>
<evidence type="ECO:0000259" key="11">
    <source>
        <dbReference type="PROSITE" id="PS50188"/>
    </source>
</evidence>
<dbReference type="Gene3D" id="2.40.30.10">
    <property type="entry name" value="Translation factors"/>
    <property type="match status" value="2"/>
</dbReference>
<feature type="region of interest" description="Disordered" evidence="10">
    <location>
        <begin position="366"/>
        <end position="386"/>
    </location>
</feature>
<evidence type="ECO:0000256" key="1">
    <source>
        <dbReference type="ARBA" id="ARBA00004906"/>
    </source>
</evidence>